<dbReference type="GO" id="GO:0004357">
    <property type="term" value="F:glutamate-cysteine ligase activity"/>
    <property type="evidence" value="ECO:0007669"/>
    <property type="project" value="UniProtKB-EC"/>
</dbReference>
<evidence type="ECO:0000256" key="5">
    <source>
        <dbReference type="ARBA" id="ARBA00022741"/>
    </source>
</evidence>
<name>T1CPI6_9ZZZZ</name>
<comment type="caution">
    <text evidence="9">The sequence shown here is derived from an EMBL/GenBank/DDBJ whole genome shotgun (WGS) entry which is preliminary data.</text>
</comment>
<gene>
    <name evidence="9" type="ORF">B1A_06024</name>
</gene>
<evidence type="ECO:0000256" key="6">
    <source>
        <dbReference type="ARBA" id="ARBA00022840"/>
    </source>
</evidence>
<comment type="catalytic activity">
    <reaction evidence="7">
        <text>L-cysteine + L-glutamate + ATP = gamma-L-glutamyl-L-cysteine + ADP + phosphate + H(+)</text>
        <dbReference type="Rhea" id="RHEA:13285"/>
        <dbReference type="ChEBI" id="CHEBI:15378"/>
        <dbReference type="ChEBI" id="CHEBI:29985"/>
        <dbReference type="ChEBI" id="CHEBI:30616"/>
        <dbReference type="ChEBI" id="CHEBI:35235"/>
        <dbReference type="ChEBI" id="CHEBI:43474"/>
        <dbReference type="ChEBI" id="CHEBI:58173"/>
        <dbReference type="ChEBI" id="CHEBI:456216"/>
        <dbReference type="EC" id="6.3.2.2"/>
    </reaction>
</comment>
<comment type="pathway">
    <text evidence="1">Sulfur metabolism; glutathione biosynthesis; glutathione from L-cysteine and L-glutamate: step 1/2.</text>
</comment>
<dbReference type="GO" id="GO:0005829">
    <property type="term" value="C:cytosol"/>
    <property type="evidence" value="ECO:0007669"/>
    <property type="project" value="TreeGrafter"/>
</dbReference>
<dbReference type="GO" id="GO:0005524">
    <property type="term" value="F:ATP binding"/>
    <property type="evidence" value="ECO:0007669"/>
    <property type="project" value="UniProtKB-KW"/>
</dbReference>
<dbReference type="InterPro" id="IPR014746">
    <property type="entry name" value="Gln_synth/guanido_kin_cat_dom"/>
</dbReference>
<keyword evidence="5" id="KW-0547">Nucleotide-binding</keyword>
<keyword evidence="4" id="KW-0317">Glutathione biosynthesis</keyword>
<reference evidence="9" key="2">
    <citation type="journal article" date="2014" name="ISME J.">
        <title>Microbial stratification in low pH oxic and suboxic macroscopic growths along an acid mine drainage.</title>
        <authorList>
            <person name="Mendez-Garcia C."/>
            <person name="Mesa V."/>
            <person name="Sprenger R.R."/>
            <person name="Richter M."/>
            <person name="Diez M.S."/>
            <person name="Solano J."/>
            <person name="Bargiela R."/>
            <person name="Golyshina O.V."/>
            <person name="Manteca A."/>
            <person name="Ramos J.L."/>
            <person name="Gallego J.R."/>
            <person name="Llorente I."/>
            <person name="Martins Dos Santos V.A."/>
            <person name="Jensen O.N."/>
            <person name="Pelaez A.I."/>
            <person name="Sanchez J."/>
            <person name="Ferrer M."/>
        </authorList>
    </citation>
    <scope>NUCLEOTIDE SEQUENCE</scope>
</reference>
<dbReference type="GO" id="GO:0046872">
    <property type="term" value="F:metal ion binding"/>
    <property type="evidence" value="ECO:0007669"/>
    <property type="project" value="TreeGrafter"/>
</dbReference>
<reference evidence="9" key="1">
    <citation type="submission" date="2013-08" db="EMBL/GenBank/DDBJ databases">
        <authorList>
            <person name="Mendez C."/>
            <person name="Richter M."/>
            <person name="Ferrer M."/>
            <person name="Sanchez J."/>
        </authorList>
    </citation>
    <scope>NUCLEOTIDE SEQUENCE</scope>
</reference>
<dbReference type="PANTHER" id="PTHR38761:SF1">
    <property type="entry name" value="GLUTAMATE--CYSTEINE LIGASE"/>
    <property type="match status" value="1"/>
</dbReference>
<keyword evidence="6" id="KW-0067">ATP-binding</keyword>
<sequence>MTHPRPDAPCADRTKSIAFQSWPDEWFQKTLKGIEREALRISPEGRIAQTPHPETLGAPLTHPSFTTDYSEALLEIVTAPQIRLRALLDELEQLHAFAGRHLDHERLWPLSMPPPIGSDLEIPIARYGTSPQGLMKHRYRVGLGHRYGRA</sequence>
<dbReference type="InterPro" id="IPR006334">
    <property type="entry name" value="Glut_cys_ligase"/>
</dbReference>
<dbReference type="Pfam" id="PF04262">
    <property type="entry name" value="Glu_cys_ligase"/>
    <property type="match status" value="1"/>
</dbReference>
<dbReference type="SUPFAM" id="SSF55931">
    <property type="entry name" value="Glutamine synthetase/guanido kinase"/>
    <property type="match status" value="1"/>
</dbReference>
<evidence type="ECO:0000256" key="1">
    <source>
        <dbReference type="ARBA" id="ARBA00005006"/>
    </source>
</evidence>
<evidence type="ECO:0000256" key="2">
    <source>
        <dbReference type="ARBA" id="ARBA00012220"/>
    </source>
</evidence>
<dbReference type="GO" id="GO:0006750">
    <property type="term" value="P:glutathione biosynthetic process"/>
    <property type="evidence" value="ECO:0007669"/>
    <property type="project" value="UniProtKB-KW"/>
</dbReference>
<feature type="non-terminal residue" evidence="9">
    <location>
        <position position="150"/>
    </location>
</feature>
<dbReference type="EC" id="6.3.2.2" evidence="2"/>
<evidence type="ECO:0000259" key="8">
    <source>
        <dbReference type="Pfam" id="PF04262"/>
    </source>
</evidence>
<proteinExistence type="predicted"/>
<keyword evidence="3 9" id="KW-0436">Ligase</keyword>
<dbReference type="EMBL" id="AUZX01004383">
    <property type="protein sequence ID" value="EQD70975.1"/>
    <property type="molecule type" value="Genomic_DNA"/>
</dbReference>
<evidence type="ECO:0000256" key="7">
    <source>
        <dbReference type="ARBA" id="ARBA00048819"/>
    </source>
</evidence>
<accession>T1CPI6</accession>
<dbReference type="InterPro" id="IPR007370">
    <property type="entry name" value="Glu_cys_ligase"/>
</dbReference>
<dbReference type="PANTHER" id="PTHR38761">
    <property type="entry name" value="GLUTAMATE--CYSTEINE LIGASE"/>
    <property type="match status" value="1"/>
</dbReference>
<evidence type="ECO:0000313" key="9">
    <source>
        <dbReference type="EMBL" id="EQD70975.1"/>
    </source>
</evidence>
<organism evidence="9">
    <name type="scientific">mine drainage metagenome</name>
    <dbReference type="NCBI Taxonomy" id="410659"/>
    <lineage>
        <taxon>unclassified sequences</taxon>
        <taxon>metagenomes</taxon>
        <taxon>ecological metagenomes</taxon>
    </lineage>
</organism>
<dbReference type="AlphaFoldDB" id="T1CPI6"/>
<evidence type="ECO:0000256" key="4">
    <source>
        <dbReference type="ARBA" id="ARBA00022684"/>
    </source>
</evidence>
<evidence type="ECO:0000256" key="3">
    <source>
        <dbReference type="ARBA" id="ARBA00022598"/>
    </source>
</evidence>
<protein>
    <recommendedName>
        <fullName evidence="2">glutamate--cysteine ligase</fullName>
        <ecNumber evidence="2">6.3.2.2</ecNumber>
    </recommendedName>
</protein>
<feature type="domain" description="Glutamate--cysteine ligase" evidence="8">
    <location>
        <begin position="25"/>
        <end position="149"/>
    </location>
</feature>
<dbReference type="Gene3D" id="3.30.590.20">
    <property type="match status" value="1"/>
</dbReference>